<reference evidence="2 3" key="1">
    <citation type="submission" date="2018-04" db="EMBL/GenBank/DDBJ databases">
        <title>Thalassorhabdus spongiae gen. nov., sp. nov., isolated from a marine sponge in South-West Iceland.</title>
        <authorList>
            <person name="Knobloch S."/>
            <person name="Daussin A."/>
            <person name="Johannsson R."/>
            <person name="Marteinsson V.T."/>
        </authorList>
    </citation>
    <scope>NUCLEOTIDE SEQUENCE [LARGE SCALE GENOMIC DNA]</scope>
    <source>
        <strain evidence="2 3">Hp12</strain>
    </source>
</reference>
<protein>
    <recommendedName>
        <fullName evidence="4">DUF2589 domain-containing protein</fullName>
    </recommendedName>
</protein>
<accession>A0A2V1H496</accession>
<evidence type="ECO:0000313" key="3">
    <source>
        <dbReference type="Proteomes" id="UP000244906"/>
    </source>
</evidence>
<dbReference type="InterPro" id="IPR024510">
    <property type="entry name" value="DUF2589"/>
</dbReference>
<comment type="caution">
    <text evidence="2">The sequence shown here is derived from an EMBL/GenBank/DDBJ whole genome shotgun (WGS) entry which is preliminary data.</text>
</comment>
<gene>
    <name evidence="2" type="ORF">DC094_03240</name>
</gene>
<evidence type="ECO:0000256" key="1">
    <source>
        <dbReference type="SAM" id="MobiDB-lite"/>
    </source>
</evidence>
<dbReference type="Proteomes" id="UP000244906">
    <property type="component" value="Unassembled WGS sequence"/>
</dbReference>
<organism evidence="2 3">
    <name type="scientific">Pelagibaculum spongiae</name>
    <dbReference type="NCBI Taxonomy" id="2080658"/>
    <lineage>
        <taxon>Bacteria</taxon>
        <taxon>Pseudomonadati</taxon>
        <taxon>Pseudomonadota</taxon>
        <taxon>Gammaproteobacteria</taxon>
        <taxon>Oceanospirillales</taxon>
        <taxon>Pelagibaculum</taxon>
    </lineage>
</organism>
<dbReference type="RefSeq" id="WP_116685634.1">
    <property type="nucleotide sequence ID" value="NZ_CAWNYD010000001.1"/>
</dbReference>
<dbReference type="Pfam" id="PF11655">
    <property type="entry name" value="DUF2589"/>
    <property type="match status" value="1"/>
</dbReference>
<feature type="compositionally biased region" description="Polar residues" evidence="1">
    <location>
        <begin position="186"/>
        <end position="203"/>
    </location>
</feature>
<keyword evidence="3" id="KW-1185">Reference proteome</keyword>
<feature type="region of interest" description="Disordered" evidence="1">
    <location>
        <begin position="185"/>
        <end position="214"/>
    </location>
</feature>
<evidence type="ECO:0008006" key="4">
    <source>
        <dbReference type="Google" id="ProtNLM"/>
    </source>
</evidence>
<dbReference type="EMBL" id="QDDL01000001">
    <property type="protein sequence ID" value="PVZ72048.1"/>
    <property type="molecule type" value="Genomic_DNA"/>
</dbReference>
<sequence>MSIASQFNGLPMESLIGGPLQAACNAQVQLAKAEADFINEIGLIDDGNGNFSTRTIDFIATRPATMPTGEIIEETISISAPVLAIVPIPALLVDEVDIRFNMEVKNSTEDKSSQDAKGSFSAKAGWGPFSVKISGSVSSHKESTRKTDNSAKYDVRVHAKQMDAPEGLMRILDHLITACEPRKIESNQTYNEQTGETSALNGSSGNGKAPAKKN</sequence>
<evidence type="ECO:0000313" key="2">
    <source>
        <dbReference type="EMBL" id="PVZ72048.1"/>
    </source>
</evidence>
<name>A0A2V1H496_9GAMM</name>
<proteinExistence type="predicted"/>
<dbReference type="AlphaFoldDB" id="A0A2V1H496"/>
<dbReference type="OrthoDB" id="1043330at2"/>